<dbReference type="GO" id="GO:0009847">
    <property type="term" value="P:spore germination"/>
    <property type="evidence" value="ECO:0007669"/>
    <property type="project" value="UniProtKB-UniRule"/>
</dbReference>
<dbReference type="InterPro" id="IPR004995">
    <property type="entry name" value="Spore_Ger"/>
</dbReference>
<name>A0A165N226_9BACL</name>
<dbReference type="Pfam" id="PF03323">
    <property type="entry name" value="GerA"/>
    <property type="match status" value="1"/>
</dbReference>
<comment type="similarity">
    <text evidence="1">Belongs to the GerABKA family.</text>
</comment>
<dbReference type="PANTHER" id="PTHR22550:SF5">
    <property type="entry name" value="LEUCINE ZIPPER PROTEIN 4"/>
    <property type="match status" value="1"/>
</dbReference>
<keyword evidence="3" id="KW-0812">Transmembrane</keyword>
<keyword evidence="2 3" id="KW-0472">Membrane</keyword>
<dbReference type="InterPro" id="IPR050768">
    <property type="entry name" value="UPF0353/GerABKA_families"/>
</dbReference>
<evidence type="ECO:0000256" key="2">
    <source>
        <dbReference type="ARBA" id="ARBA00023136"/>
    </source>
</evidence>
<evidence type="ECO:0000313" key="4">
    <source>
        <dbReference type="EMBL" id="KZE64310.1"/>
    </source>
</evidence>
<proteinExistence type="inferred from homology"/>
<evidence type="ECO:0000256" key="1">
    <source>
        <dbReference type="ARBA" id="ARBA00005278"/>
    </source>
</evidence>
<feature type="transmembrane region" description="Helical" evidence="3">
    <location>
        <begin position="357"/>
        <end position="377"/>
    </location>
</feature>
<dbReference type="PANTHER" id="PTHR22550">
    <property type="entry name" value="SPORE GERMINATION PROTEIN"/>
    <property type="match status" value="1"/>
</dbReference>
<sequence length="483" mass="54480">MQGTINGNLIENKNIIKTSFHHTSDLVFRDIKFGTEYDKTAVIVFLEGLVDSETLQNSVVVPLIEFLRQSDSNSDENHINRIAYTVLTNINVSTTKYFKELINSLLEGKAVLLLNGSTECIITDTTRWQERSLEESKGEKAAFGMIYGFTEKAQTNINILRGIIKTEDLCVEKMTFGTVSNTNVNLIFLDNIVDKALLRKVRKRLKTDVKYILQGRVIQEAIEGNPKSIFPLSKLTERPDVTASALYEGRVIVIIDGNPQVMVFPALLNDFLQSPDEYFTNFGQISMRLVRLLAFLSTIFIPSIFVALGYHGKEYLSDKEYEILISKDEYIPIILEVLILIILFRIILDSTLRVPSGFIVLVAILGPIVVGETAVVGKLIHPVSLIAIAFTYLASTLFGDKGLSTATSSLRIIFIFIAYFFSYEGLMIGFTILILYLVSLRSVGVPYLSPFIPFKLEEMKDALYRGDLEKLINSKHRYLYNKK</sequence>
<dbReference type="Proteomes" id="UP000076567">
    <property type="component" value="Unassembled WGS sequence"/>
</dbReference>
<feature type="transmembrane region" description="Helical" evidence="3">
    <location>
        <begin position="383"/>
        <end position="400"/>
    </location>
</feature>
<protein>
    <submittedName>
        <fullName evidence="4">Uncharacterized protein</fullName>
    </submittedName>
</protein>
<dbReference type="GO" id="GO:0005886">
    <property type="term" value="C:plasma membrane"/>
    <property type="evidence" value="ECO:0007669"/>
    <property type="project" value="UniProtKB-SubCell"/>
</dbReference>
<accession>A0A165N226</accession>
<keyword evidence="3" id="KW-1133">Transmembrane helix</keyword>
<evidence type="ECO:0000256" key="3">
    <source>
        <dbReference type="SAM" id="Phobius"/>
    </source>
</evidence>
<keyword evidence="5" id="KW-1185">Reference proteome</keyword>
<evidence type="ECO:0000313" key="5">
    <source>
        <dbReference type="Proteomes" id="UP000076567"/>
    </source>
</evidence>
<dbReference type="AlphaFoldDB" id="A0A165N226"/>
<feature type="transmembrane region" description="Helical" evidence="3">
    <location>
        <begin position="412"/>
        <end position="438"/>
    </location>
</feature>
<organism evidence="4 5">
    <name type="scientific">Fictibacillus phosphorivorans</name>
    <dbReference type="NCBI Taxonomy" id="1221500"/>
    <lineage>
        <taxon>Bacteria</taxon>
        <taxon>Bacillati</taxon>
        <taxon>Bacillota</taxon>
        <taxon>Bacilli</taxon>
        <taxon>Bacillales</taxon>
        <taxon>Fictibacillaceae</taxon>
        <taxon>Fictibacillus</taxon>
    </lineage>
</organism>
<reference evidence="5" key="1">
    <citation type="submission" date="2016-01" db="EMBL/GenBank/DDBJ databases">
        <title>Draft genome of Chromobacterium sp. F49.</title>
        <authorList>
            <person name="Hong K.W."/>
        </authorList>
    </citation>
    <scope>NUCLEOTIDE SEQUENCE [LARGE SCALE GENOMIC DNA]</scope>
    <source>
        <strain evidence="5">P7IIIA</strain>
    </source>
</reference>
<dbReference type="EMBL" id="LRFC01000038">
    <property type="protein sequence ID" value="KZE64310.1"/>
    <property type="molecule type" value="Genomic_DNA"/>
</dbReference>
<dbReference type="PIRSF" id="PIRSF005690">
    <property type="entry name" value="GerBA"/>
    <property type="match status" value="1"/>
</dbReference>
<feature type="transmembrane region" description="Helical" evidence="3">
    <location>
        <begin position="289"/>
        <end position="310"/>
    </location>
</feature>
<dbReference type="RefSeq" id="WP_066245540.1">
    <property type="nucleotide sequence ID" value="NZ_LRFC01000038.1"/>
</dbReference>
<feature type="transmembrane region" description="Helical" evidence="3">
    <location>
        <begin position="330"/>
        <end position="348"/>
    </location>
</feature>
<gene>
    <name evidence="4" type="ORF">AWM68_14575</name>
</gene>
<comment type="caution">
    <text evidence="4">The sequence shown here is derived from an EMBL/GenBank/DDBJ whole genome shotgun (WGS) entry which is preliminary data.</text>
</comment>